<feature type="domain" description="DUF4781" evidence="1">
    <location>
        <begin position="57"/>
        <end position="118"/>
    </location>
</feature>
<dbReference type="EMBL" id="GAMC01004984">
    <property type="protein sequence ID" value="JAC01572.1"/>
    <property type="molecule type" value="mRNA"/>
</dbReference>
<evidence type="ECO:0000313" key="2">
    <source>
        <dbReference type="EMBL" id="JAC01572.1"/>
    </source>
</evidence>
<evidence type="ECO:0000259" key="1">
    <source>
        <dbReference type="Pfam" id="PF16013"/>
    </source>
</evidence>
<protein>
    <recommendedName>
        <fullName evidence="1">DUF4781 domain-containing protein</fullName>
    </recommendedName>
</protein>
<dbReference type="AlphaFoldDB" id="W8C5B0"/>
<reference evidence="2" key="2">
    <citation type="journal article" date="2014" name="BMC Genomics">
        <title>A genomic perspective to assessing quality of mass-reared SIT flies used in Mediterranean fruit fly (Ceratitis capitata) eradication in California.</title>
        <authorList>
            <person name="Calla B."/>
            <person name="Hall B."/>
            <person name="Hou S."/>
            <person name="Geib S.M."/>
        </authorList>
    </citation>
    <scope>NUCLEOTIDE SEQUENCE</scope>
</reference>
<proteinExistence type="evidence at transcript level"/>
<dbReference type="Pfam" id="PF16013">
    <property type="entry name" value="DUF4781"/>
    <property type="match status" value="4"/>
</dbReference>
<organism evidence="2">
    <name type="scientific">Ceratitis capitata</name>
    <name type="common">Mediterranean fruit fly</name>
    <name type="synonym">Tephritis capitata</name>
    <dbReference type="NCBI Taxonomy" id="7213"/>
    <lineage>
        <taxon>Eukaryota</taxon>
        <taxon>Metazoa</taxon>
        <taxon>Ecdysozoa</taxon>
        <taxon>Arthropoda</taxon>
        <taxon>Hexapoda</taxon>
        <taxon>Insecta</taxon>
        <taxon>Pterygota</taxon>
        <taxon>Neoptera</taxon>
        <taxon>Endopterygota</taxon>
        <taxon>Diptera</taxon>
        <taxon>Brachycera</taxon>
        <taxon>Muscomorpha</taxon>
        <taxon>Tephritoidea</taxon>
        <taxon>Tephritidae</taxon>
        <taxon>Ceratitis</taxon>
        <taxon>Ceratitis</taxon>
    </lineage>
</organism>
<name>W8C5B0_CERCA</name>
<feature type="domain" description="DUF4781" evidence="1">
    <location>
        <begin position="590"/>
        <end position="889"/>
    </location>
</feature>
<feature type="domain" description="DUF4781" evidence="1">
    <location>
        <begin position="181"/>
        <end position="239"/>
    </location>
</feature>
<dbReference type="PANTHER" id="PTHR21115">
    <property type="entry name" value="GH06117P-RELATED"/>
    <property type="match status" value="1"/>
</dbReference>
<reference evidence="2" key="1">
    <citation type="submission" date="2013-07" db="EMBL/GenBank/DDBJ databases">
        <authorList>
            <person name="Geib S."/>
        </authorList>
    </citation>
    <scope>NUCLEOTIDE SEQUENCE</scope>
</reference>
<feature type="domain" description="DUF4781" evidence="1">
    <location>
        <begin position="319"/>
        <end position="364"/>
    </location>
</feature>
<sequence>MASKTAADLQQEFANKNALCALLQQPLSTILVLVVRSGNSDVLNSKNYTCHHVITKVKQNSDGATRAFTDEFGNVFADWESFKEDNKFDYGVIVSPLNGVYTLNNDGVVKLEQWEKRADKIAIESKTAGEFQQDFGNETISLGSNCNSNLIYVLVTNSKELEEAENSREFTSHPVIRSSVPKQEYEAFVDEDGNSYNGWDSYKRENKLNDGILVAPKNGCYSFDTNNRVELEIWKTSELSVAIPVIESEPPTIREYHYNLALEVQSDDGLTTSTISVLVTKETNMYDALNSREFSSHTIVRILNATTGVQSFKDECEIEYMSWDLFVSGNRLPEGIMVAPKNGSYCFDKNGDVELEVCLTPACIPKPRGDSLRPTIRNLQQHYAVMNKYLKEDTIVLHVLHTSKYHDNVLDVIEFKDFVVKQNKCKGGSTLFYEDENGVSYLNWNTYLSSLPGGMSVSPKDGEYTFDENGNVQLLVMYKEGKVQAKTNTIRSVSNVQQDFANSSGFKREIIWDLLSKDQSTVLKKKIKQLIPDQERGNTKIAEMRNAIFSSVWAQRKYTNYNSLSAIIYVLVTKCNTKIKALNSENFSCHPVFRTRKCIDDDNSSNCCMIFVDEFGRVYRNWKTYISDNDLPEGLMVAPRNGVYTIDDDGKVQLEVHTTPNGGDGRKLIGFTDSATAVAGLGAAAVPIAGMMITVAPAVLLGAGAVCAATAAYSTVRSIYTLFDRKQHEQPIGLNSSQARNAWLGVGAGVVGMGAARATRAVTTAAAAGREVSLATEIVANGMNISSIVLSGTGVANGMLDIILKVRDDEKVSSLDIVQVAASFVLFTHSVQNFRYASTLVNETQHATIQDYRRSLSNRQRKMFDKMSKETIRIRGANRGNIDIIRGVNDMPTKQYLNDLYKVNKKLNQAKVRPAFGVAGDGVVLNNEVSIDTKVLRNNLQNNQGPNVLETVKQPIPVSHSKVNVATNSPLFLNNALGSIILPNNIEIFFATYGFRLFELISNQESFEDIITIMADAFSQDTFNFLMKLAQEFVEKKLDDLKKTVKVFISAETILYRIFVYCEENCFEQSYEYLSRKKDAIMKALQDYFLSFRTFSYSGSRRCEICSGLYSIVEL</sequence>
<dbReference type="PANTHER" id="PTHR21115:SF0">
    <property type="entry name" value="GH06117P-RELATED"/>
    <property type="match status" value="1"/>
</dbReference>
<dbReference type="InterPro" id="IPR031962">
    <property type="entry name" value="DUF4781"/>
</dbReference>
<accession>W8C5B0</accession>
<dbReference type="OrthoDB" id="6512497at2759"/>